<comment type="function">
    <text evidence="7">Broad-specificity nucleoside monophosphate (NMP) kinase that catalyzes the reversible transfer of the terminal phosphate group between nucleoside triphosphates and monophosphates. Has also ATPase activity. Involved in the late cytoplasmic maturation steps of the 40S ribosomal particles, specifically 18S rRNA maturation. While NMP activity is not required for ribosome maturation, ATPase activity is. Associates transiently with small ribosomal subunit protein uS11. ATP hydrolysis breaks the interaction with uS11. May temporarily remove uS11 from the ribosome to enable a conformational change of the ribosomal RNA that is needed for the final maturation step of the small ribosomal subunit. Its NMP activity may have a role in nuclear energy homeostasis.</text>
</comment>
<feature type="binding site" evidence="7">
    <location>
        <position position="631"/>
    </location>
    <ligand>
        <name>ATP</name>
        <dbReference type="ChEBI" id="CHEBI:30616"/>
    </ligand>
</feature>
<organism evidence="9 10">
    <name type="scientific">Coniosporium apollinis</name>
    <dbReference type="NCBI Taxonomy" id="61459"/>
    <lineage>
        <taxon>Eukaryota</taxon>
        <taxon>Fungi</taxon>
        <taxon>Dikarya</taxon>
        <taxon>Ascomycota</taxon>
        <taxon>Pezizomycotina</taxon>
        <taxon>Dothideomycetes</taxon>
        <taxon>Dothideomycetes incertae sedis</taxon>
        <taxon>Coniosporium</taxon>
    </lineage>
</organism>
<dbReference type="InterPro" id="IPR010730">
    <property type="entry name" value="HET"/>
</dbReference>
<comment type="subunit">
    <text evidence="7">Interacts with small ribosomal subunit protein uS11. Not a structural component of 43S pre-ribosomes, but transiently interacts with them by binding to uS11.</text>
</comment>
<evidence type="ECO:0000256" key="5">
    <source>
        <dbReference type="ARBA" id="ARBA00022777"/>
    </source>
</evidence>
<comment type="catalytic activity">
    <reaction evidence="7">
        <text>ATP + H2O = ADP + phosphate + H(+)</text>
        <dbReference type="Rhea" id="RHEA:13065"/>
        <dbReference type="ChEBI" id="CHEBI:15377"/>
        <dbReference type="ChEBI" id="CHEBI:15378"/>
        <dbReference type="ChEBI" id="CHEBI:30616"/>
        <dbReference type="ChEBI" id="CHEBI:43474"/>
        <dbReference type="ChEBI" id="CHEBI:456216"/>
    </reaction>
</comment>
<dbReference type="Proteomes" id="UP001172684">
    <property type="component" value="Unassembled WGS sequence"/>
</dbReference>
<keyword evidence="7" id="KW-0539">Nucleus</keyword>
<evidence type="ECO:0000256" key="7">
    <source>
        <dbReference type="HAMAP-Rule" id="MF_03173"/>
    </source>
</evidence>
<evidence type="ECO:0000259" key="8">
    <source>
        <dbReference type="Pfam" id="PF06985"/>
    </source>
</evidence>
<keyword evidence="4 7" id="KW-0547">Nucleotide-binding</keyword>
<feature type="region of interest" description="NMPbind" evidence="7">
    <location>
        <begin position="648"/>
        <end position="671"/>
    </location>
</feature>
<dbReference type="Pfam" id="PF06985">
    <property type="entry name" value="HET"/>
    <property type="match status" value="1"/>
</dbReference>
<keyword evidence="6 7" id="KW-0067">ATP-binding</keyword>
<feature type="region of interest" description="LID" evidence="7">
    <location>
        <begin position="723"/>
        <end position="733"/>
    </location>
</feature>
<comment type="catalytic activity">
    <reaction evidence="7">
        <text>AMP + ATP = 2 ADP</text>
        <dbReference type="Rhea" id="RHEA:12973"/>
        <dbReference type="ChEBI" id="CHEBI:30616"/>
        <dbReference type="ChEBI" id="CHEBI:456215"/>
        <dbReference type="ChEBI" id="CHEBI:456216"/>
        <dbReference type="EC" id="2.7.4.3"/>
    </reaction>
</comment>
<evidence type="ECO:0000256" key="4">
    <source>
        <dbReference type="ARBA" id="ARBA00022741"/>
    </source>
</evidence>
<dbReference type="Pfam" id="PF13238">
    <property type="entry name" value="AAA_18"/>
    <property type="match status" value="1"/>
</dbReference>
<evidence type="ECO:0000256" key="6">
    <source>
        <dbReference type="ARBA" id="ARBA00022840"/>
    </source>
</evidence>
<dbReference type="EMBL" id="JAPDRL010000046">
    <property type="protein sequence ID" value="KAJ9662975.1"/>
    <property type="molecule type" value="Genomic_DNA"/>
</dbReference>
<keyword evidence="5 7" id="KW-0418">Kinase</keyword>
<evidence type="ECO:0000313" key="9">
    <source>
        <dbReference type="EMBL" id="KAJ9662975.1"/>
    </source>
</evidence>
<reference evidence="9" key="1">
    <citation type="submission" date="2022-10" db="EMBL/GenBank/DDBJ databases">
        <title>Culturing micro-colonial fungi from biological soil crusts in the Mojave desert and describing Neophaeococcomyces mojavensis, and introducing the new genera and species Taxawa tesnikishii.</title>
        <authorList>
            <person name="Kurbessoian T."/>
            <person name="Stajich J.E."/>
        </authorList>
    </citation>
    <scope>NUCLEOTIDE SEQUENCE</scope>
    <source>
        <strain evidence="9">TK_1</strain>
    </source>
</reference>
<evidence type="ECO:0000313" key="10">
    <source>
        <dbReference type="Proteomes" id="UP001172684"/>
    </source>
</evidence>
<comment type="caution">
    <text evidence="7">Lacks conserved residue(s) required for the propagation of feature annotation.</text>
</comment>
<gene>
    <name evidence="9" type="primary">FAP7</name>
    <name evidence="9" type="ORF">H2201_005852</name>
</gene>
<comment type="caution">
    <text evidence="9">The sequence shown here is derived from an EMBL/GenBank/DDBJ whole genome shotgun (WGS) entry which is preliminary data.</text>
</comment>
<keyword evidence="10" id="KW-1185">Reference proteome</keyword>
<feature type="binding site" evidence="7">
    <location>
        <position position="632"/>
    </location>
    <ligand>
        <name>ATP</name>
        <dbReference type="ChEBI" id="CHEBI:30616"/>
    </ligand>
</feature>
<dbReference type="PANTHER" id="PTHR12595">
    <property type="entry name" value="POS9-ACTIVATING FACTOR FAP7-RELATED"/>
    <property type="match status" value="1"/>
</dbReference>
<comment type="subcellular location">
    <subcellularLocation>
        <location evidence="7">Cytoplasm</location>
    </subcellularLocation>
    <subcellularLocation>
        <location evidence="7">Nucleus</location>
    </subcellularLocation>
</comment>
<feature type="binding site" evidence="7">
    <location>
        <position position="630"/>
    </location>
    <ligand>
        <name>ATP</name>
        <dbReference type="ChEBI" id="CHEBI:30616"/>
    </ligand>
</feature>
<keyword evidence="1 7" id="KW-0690">Ribosome biogenesis</keyword>
<sequence length="791" mass="90079">MQQGQLCPECSEWDVKDWFLGRAWILWEKPNRSKARDERFQAGDKTKRRRNNKNRRLLRDVKGNEDCPLCRLTIKALSKDPAYGQIPEGIDVEVLYAQLAFFLRCDELGSGKTVESVIGLGAPKYCNRLLVSTSEWDRDGCHPYPVATGSFHLITSTTDGQHDVQEPILRGRAVRSQVDMKLLESWVRRCHEDHEVQCRPEPRDEHLRLDFKLIDVNSGAVVHSSVRASFAALSYVWGPQSVRQVELSSDTYSLLTTRGLSEIWEDVPQTIRDAIALCRSIGIPYLWADQCCIQQDDETDIGQVEYMDVIYGAASLTIVAASGTDSWAGLPGVSPGSRQVQQEMEVIEGLSIGTAQAKYSAAMSSAIWLTRGWTFQEYILSKRILIFTAQQVFYQCSNAFWWEDTHMEVPNPLTVRLDGLHELYRSGPSTIPSRAIDMGIIKKPAIGSLTPENYLEKYLSLAAKFTDRRLTRQSDALRAFKGIISYFSRATEECFFAGLPLSGIHAALLFAISHPKPQHRRKEFPSWSWTGWDSSRLDGDYIGYEFCEWEPEAALYRIEHTSDINVAESVQFTRIQDRRMSTLSRESYTPRSLWKLSIRKDLLKDLGVDNLLAVLAPTPNIVITGTPGVGKTSHAELLARNTGLKHLSINQVVKERDCNDGWDEEFKTWIVDEDKLLDAIEDEVQEGGCIIDWHACDLFPKRWIDLVVVIRCDSTTLYDRLTARGYAEKKLEENMDAEIMEVLLEEARESYDEEIVVELRSDNAEDIENNVERIEVWIKNWKENNRADGEA</sequence>
<dbReference type="GO" id="GO:0004017">
    <property type="term" value="F:AMP kinase activity"/>
    <property type="evidence" value="ECO:0007669"/>
    <property type="project" value="UniProtKB-EC"/>
</dbReference>
<feature type="domain" description="Heterokaryon incompatibility" evidence="8">
    <location>
        <begin position="230"/>
        <end position="377"/>
    </location>
</feature>
<dbReference type="InterPro" id="IPR027417">
    <property type="entry name" value="P-loop_NTPase"/>
</dbReference>
<feature type="binding site" evidence="7">
    <location>
        <position position="633"/>
    </location>
    <ligand>
        <name>ATP</name>
        <dbReference type="ChEBI" id="CHEBI:30616"/>
    </ligand>
</feature>
<feature type="binding site" evidence="7">
    <location>
        <position position="628"/>
    </location>
    <ligand>
        <name>ATP</name>
        <dbReference type="ChEBI" id="CHEBI:30616"/>
    </ligand>
</feature>
<dbReference type="Gene3D" id="3.40.50.300">
    <property type="entry name" value="P-loop containing nucleotide triphosphate hydrolases"/>
    <property type="match status" value="1"/>
</dbReference>
<keyword evidence="2 7" id="KW-0698">rRNA processing</keyword>
<comment type="similarity">
    <text evidence="7">Belongs to the adenylate kinase family. AK6 subfamily.</text>
</comment>
<name>A0ABQ9NNX2_9PEZI</name>
<proteinExistence type="inferred from homology"/>
<evidence type="ECO:0000256" key="3">
    <source>
        <dbReference type="ARBA" id="ARBA00022679"/>
    </source>
</evidence>
<dbReference type="SUPFAM" id="SSF52540">
    <property type="entry name" value="P-loop containing nucleoside triphosphate hydrolases"/>
    <property type="match status" value="1"/>
</dbReference>
<keyword evidence="3 7" id="KW-0808">Transferase</keyword>
<evidence type="ECO:0000256" key="2">
    <source>
        <dbReference type="ARBA" id="ARBA00022552"/>
    </source>
</evidence>
<dbReference type="HAMAP" id="MF_00039">
    <property type="entry name" value="Adenylate_kinase_AK6"/>
    <property type="match status" value="1"/>
</dbReference>
<dbReference type="InterPro" id="IPR020618">
    <property type="entry name" value="Adenyl_kinase_AK6"/>
</dbReference>
<keyword evidence="7" id="KW-0963">Cytoplasm</keyword>
<evidence type="ECO:0000256" key="1">
    <source>
        <dbReference type="ARBA" id="ARBA00022517"/>
    </source>
</evidence>
<dbReference type="EC" id="2.7.4.3" evidence="7"/>
<feature type="binding site" evidence="7">
    <location>
        <position position="724"/>
    </location>
    <ligand>
        <name>ATP</name>
        <dbReference type="ChEBI" id="CHEBI:30616"/>
    </ligand>
</feature>
<accession>A0ABQ9NNX2</accession>
<protein>
    <recommendedName>
        <fullName evidence="7">Adenylate kinase isoenzyme 6 homolog</fullName>
        <shortName evidence="7">AK6</shortName>
        <ecNumber evidence="7">2.7.4.3</ecNumber>
    </recommendedName>
    <alternativeName>
        <fullName evidence="7">Dual activity adenylate kinase/ATPase</fullName>
        <shortName evidence="7">AK/ATPase</shortName>
    </alternativeName>
</protein>
<dbReference type="PANTHER" id="PTHR12595:SF0">
    <property type="entry name" value="ADENYLATE KINASE ISOENZYME 6"/>
    <property type="match status" value="1"/>
</dbReference>